<evidence type="ECO:0000313" key="1">
    <source>
        <dbReference type="EMBL" id="KAG5409067.1"/>
    </source>
</evidence>
<dbReference type="EMBL" id="JADBGQ010000002">
    <property type="protein sequence ID" value="KAG5409067.1"/>
    <property type="molecule type" value="Genomic_DNA"/>
</dbReference>
<evidence type="ECO:0000313" key="2">
    <source>
        <dbReference type="Proteomes" id="UP000823674"/>
    </source>
</evidence>
<gene>
    <name evidence="1" type="primary">A02g501870.1_BraROA</name>
    <name evidence="1" type="ORF">IGI04_005386</name>
</gene>
<organism evidence="1 2">
    <name type="scientific">Brassica rapa subsp. trilocularis</name>
    <dbReference type="NCBI Taxonomy" id="1813537"/>
    <lineage>
        <taxon>Eukaryota</taxon>
        <taxon>Viridiplantae</taxon>
        <taxon>Streptophyta</taxon>
        <taxon>Embryophyta</taxon>
        <taxon>Tracheophyta</taxon>
        <taxon>Spermatophyta</taxon>
        <taxon>Magnoliopsida</taxon>
        <taxon>eudicotyledons</taxon>
        <taxon>Gunneridae</taxon>
        <taxon>Pentapetalae</taxon>
        <taxon>rosids</taxon>
        <taxon>malvids</taxon>
        <taxon>Brassicales</taxon>
        <taxon>Brassicaceae</taxon>
        <taxon>Brassiceae</taxon>
        <taxon>Brassica</taxon>
    </lineage>
</organism>
<proteinExistence type="predicted"/>
<accession>A0ABQ7NDV9</accession>
<reference evidence="1 2" key="1">
    <citation type="submission" date="2021-03" db="EMBL/GenBank/DDBJ databases">
        <authorList>
            <person name="King G.J."/>
            <person name="Bancroft I."/>
            <person name="Baten A."/>
            <person name="Bloomfield J."/>
            <person name="Borpatragohain P."/>
            <person name="He Z."/>
            <person name="Irish N."/>
            <person name="Irwin J."/>
            <person name="Liu K."/>
            <person name="Mauleon R.P."/>
            <person name="Moore J."/>
            <person name="Morris R."/>
            <person name="Ostergaard L."/>
            <person name="Wang B."/>
            <person name="Wells R."/>
        </authorList>
    </citation>
    <scope>NUCLEOTIDE SEQUENCE [LARGE SCALE GENOMIC DNA]</scope>
    <source>
        <strain evidence="1">R-o-18</strain>
        <tissue evidence="1">Leaf</tissue>
    </source>
</reference>
<protein>
    <submittedName>
        <fullName evidence="1">Uncharacterized protein</fullName>
    </submittedName>
</protein>
<keyword evidence="2" id="KW-1185">Reference proteome</keyword>
<dbReference type="Proteomes" id="UP000823674">
    <property type="component" value="Chromosome A02"/>
</dbReference>
<comment type="caution">
    <text evidence="1">The sequence shown here is derived from an EMBL/GenBank/DDBJ whole genome shotgun (WGS) entry which is preliminary data.</text>
</comment>
<name>A0ABQ7NDV9_BRACM</name>
<sequence length="313" mass="35737">MFLGRGKGQAGEFDDVDPMISRHLSTCLTCVFSSTEEPAFISQALPAVVQFLPQVLRPSLSVSLDRVLSYIGETEVRENHLIPQKDSIQVLNSLTEPSHRVDELHSALLKNSSSQLLVNDSYDVGVWSAPKVEQAYILDMDSVEKLAQKSVGAIDLVAHQLFDQMCLRGRRDNQQKIVSKMLKTWKFKFKRKELTETRPQLDHNNQGSHANIGECKRVWEQGGVFVKLAKWNRLETCHVYGWLMRVIGVGDVQFVKNENASLLSVVGVMNLAGHEVLEMQEFFYKTWKDKYKKIEHKECSKSWFVLFSESYVI</sequence>